<evidence type="ECO:0000313" key="3">
    <source>
        <dbReference type="Proteomes" id="UP000026961"/>
    </source>
</evidence>
<feature type="region of interest" description="Disordered" evidence="1">
    <location>
        <begin position="115"/>
        <end position="150"/>
    </location>
</feature>
<sequence length="150" mass="15649">MGGRKKTGSKKKPTPAVMRIRSPPPDPHRRARAAPRRCIPPSASDSESSASSPTTSPAAAATAAAAAAALPGIAQARHEFFAKHKVYHYGAPPLLNEMSSGRAREDARACAAEFAANPPTALPPRRGEDISAASSSRLADRLRHPNVNAA</sequence>
<dbReference type="Proteomes" id="UP000026961">
    <property type="component" value="Chromosome 6"/>
</dbReference>
<dbReference type="EnsemblPlants" id="OGLUM06G04900.1">
    <property type="protein sequence ID" value="OGLUM06G04900.1"/>
    <property type="gene ID" value="OGLUM06G04900"/>
</dbReference>
<evidence type="ECO:0000256" key="1">
    <source>
        <dbReference type="SAM" id="MobiDB-lite"/>
    </source>
</evidence>
<proteinExistence type="predicted"/>
<feature type="compositionally biased region" description="Low complexity" evidence="1">
    <location>
        <begin position="36"/>
        <end position="58"/>
    </location>
</feature>
<feature type="compositionally biased region" description="Basic residues" evidence="1">
    <location>
        <begin position="1"/>
        <end position="13"/>
    </location>
</feature>
<evidence type="ECO:0000313" key="2">
    <source>
        <dbReference type="EnsemblPlants" id="OGLUM06G04900.1"/>
    </source>
</evidence>
<name>A0A0E0A5P3_9ORYZ</name>
<reference evidence="2" key="1">
    <citation type="submission" date="2015-04" db="UniProtKB">
        <authorList>
            <consortium name="EnsemblPlants"/>
        </authorList>
    </citation>
    <scope>IDENTIFICATION</scope>
</reference>
<dbReference type="AlphaFoldDB" id="A0A0E0A5P3"/>
<accession>A0A0E0A5P3</accession>
<protein>
    <submittedName>
        <fullName evidence="2">Uncharacterized protein</fullName>
    </submittedName>
</protein>
<reference evidence="2" key="2">
    <citation type="submission" date="2018-05" db="EMBL/GenBank/DDBJ databases">
        <title>OgluRS3 (Oryza glumaepatula Reference Sequence Version 3).</title>
        <authorList>
            <person name="Zhang J."/>
            <person name="Kudrna D."/>
            <person name="Lee S."/>
            <person name="Talag J."/>
            <person name="Welchert J."/>
            <person name="Wing R.A."/>
        </authorList>
    </citation>
    <scope>NUCLEOTIDE SEQUENCE [LARGE SCALE GENOMIC DNA]</scope>
</reference>
<organism evidence="2">
    <name type="scientific">Oryza glumipatula</name>
    <dbReference type="NCBI Taxonomy" id="40148"/>
    <lineage>
        <taxon>Eukaryota</taxon>
        <taxon>Viridiplantae</taxon>
        <taxon>Streptophyta</taxon>
        <taxon>Embryophyta</taxon>
        <taxon>Tracheophyta</taxon>
        <taxon>Spermatophyta</taxon>
        <taxon>Magnoliopsida</taxon>
        <taxon>Liliopsida</taxon>
        <taxon>Poales</taxon>
        <taxon>Poaceae</taxon>
        <taxon>BOP clade</taxon>
        <taxon>Oryzoideae</taxon>
        <taxon>Oryzeae</taxon>
        <taxon>Oryzinae</taxon>
        <taxon>Oryza</taxon>
    </lineage>
</organism>
<keyword evidence="3" id="KW-1185">Reference proteome</keyword>
<feature type="region of interest" description="Disordered" evidence="1">
    <location>
        <begin position="1"/>
        <end position="58"/>
    </location>
</feature>
<dbReference type="Gramene" id="OGLUM06G04900.1">
    <property type="protein sequence ID" value="OGLUM06G04900.1"/>
    <property type="gene ID" value="OGLUM06G04900"/>
</dbReference>
<dbReference type="HOGENOM" id="CLU_1743365_0_0_1"/>